<evidence type="ECO:0000313" key="2">
    <source>
        <dbReference type="EMBL" id="KAF8439117.1"/>
    </source>
</evidence>
<proteinExistence type="predicted"/>
<keyword evidence="1" id="KW-1133">Transmembrane helix</keyword>
<dbReference type="Gene3D" id="3.40.50.300">
    <property type="entry name" value="P-loop containing nucleotide triphosphate hydrolases"/>
    <property type="match status" value="1"/>
</dbReference>
<name>A0AAD4BTS3_BOLED</name>
<gene>
    <name evidence="2" type="ORF">L210DRAFT_2246340</name>
</gene>
<evidence type="ECO:0000313" key="3">
    <source>
        <dbReference type="Proteomes" id="UP001194468"/>
    </source>
</evidence>
<organism evidence="2 3">
    <name type="scientific">Boletus edulis BED1</name>
    <dbReference type="NCBI Taxonomy" id="1328754"/>
    <lineage>
        <taxon>Eukaryota</taxon>
        <taxon>Fungi</taxon>
        <taxon>Dikarya</taxon>
        <taxon>Basidiomycota</taxon>
        <taxon>Agaricomycotina</taxon>
        <taxon>Agaricomycetes</taxon>
        <taxon>Agaricomycetidae</taxon>
        <taxon>Boletales</taxon>
        <taxon>Boletineae</taxon>
        <taxon>Boletaceae</taxon>
        <taxon>Boletoideae</taxon>
        <taxon>Boletus</taxon>
    </lineage>
</organism>
<protein>
    <submittedName>
        <fullName evidence="2">Uncharacterized protein</fullName>
    </submittedName>
</protein>
<dbReference type="AlphaFoldDB" id="A0AAD4BTS3"/>
<feature type="transmembrane region" description="Helical" evidence="1">
    <location>
        <begin position="30"/>
        <end position="50"/>
    </location>
</feature>
<evidence type="ECO:0000256" key="1">
    <source>
        <dbReference type="SAM" id="Phobius"/>
    </source>
</evidence>
<keyword evidence="3" id="KW-1185">Reference proteome</keyword>
<reference evidence="2" key="1">
    <citation type="submission" date="2019-10" db="EMBL/GenBank/DDBJ databases">
        <authorList>
            <consortium name="DOE Joint Genome Institute"/>
            <person name="Kuo A."/>
            <person name="Miyauchi S."/>
            <person name="Kiss E."/>
            <person name="Drula E."/>
            <person name="Kohler A."/>
            <person name="Sanchez-Garcia M."/>
            <person name="Andreopoulos B."/>
            <person name="Barry K.W."/>
            <person name="Bonito G."/>
            <person name="Buee M."/>
            <person name="Carver A."/>
            <person name="Chen C."/>
            <person name="Cichocki N."/>
            <person name="Clum A."/>
            <person name="Culley D."/>
            <person name="Crous P.W."/>
            <person name="Fauchery L."/>
            <person name="Girlanda M."/>
            <person name="Hayes R."/>
            <person name="Keri Z."/>
            <person name="LaButti K."/>
            <person name="Lipzen A."/>
            <person name="Lombard V."/>
            <person name="Magnuson J."/>
            <person name="Maillard F."/>
            <person name="Morin E."/>
            <person name="Murat C."/>
            <person name="Nolan M."/>
            <person name="Ohm R."/>
            <person name="Pangilinan J."/>
            <person name="Pereira M."/>
            <person name="Perotto S."/>
            <person name="Peter M."/>
            <person name="Riley R."/>
            <person name="Sitrit Y."/>
            <person name="Stielow B."/>
            <person name="Szollosi G."/>
            <person name="Zifcakova L."/>
            <person name="Stursova M."/>
            <person name="Spatafora J.W."/>
            <person name="Tedersoo L."/>
            <person name="Vaario L.-M."/>
            <person name="Yamada A."/>
            <person name="Yan M."/>
            <person name="Wang P."/>
            <person name="Xu J."/>
            <person name="Bruns T."/>
            <person name="Baldrian P."/>
            <person name="Vilgalys R."/>
            <person name="Henrissat B."/>
            <person name="Grigoriev I.V."/>
            <person name="Hibbett D."/>
            <person name="Nagy L.G."/>
            <person name="Martin F.M."/>
        </authorList>
    </citation>
    <scope>NUCLEOTIDE SEQUENCE</scope>
    <source>
        <strain evidence="2">BED1</strain>
    </source>
</reference>
<keyword evidence="1" id="KW-0812">Transmembrane</keyword>
<comment type="caution">
    <text evidence="2">The sequence shown here is derived from an EMBL/GenBank/DDBJ whole genome shotgun (WGS) entry which is preliminary data.</text>
</comment>
<sequence>MAHSYCIFDTVGLNQPELVVNSHLEAIESAYKLILGLTAAGGIHLLLFCMRRGKITLTTRNNYRLFYEFLCQKKVPVAVVVTGCEHEVDMEDWWTRNKTGIELHGIKSDGHACITAVTDGTPGEDLKYRESQRKIRELLKSRSLKTGAFLLDATAWLGMTGKEMKSLIKEGKTPKRGDMEKVLSKRLRLRPDDVKRIVDMMEKSGPSNGKH</sequence>
<dbReference type="Proteomes" id="UP001194468">
    <property type="component" value="Unassembled WGS sequence"/>
</dbReference>
<dbReference type="InterPro" id="IPR027417">
    <property type="entry name" value="P-loop_NTPase"/>
</dbReference>
<dbReference type="EMBL" id="WHUW01000015">
    <property type="protein sequence ID" value="KAF8439117.1"/>
    <property type="molecule type" value="Genomic_DNA"/>
</dbReference>
<accession>A0AAD4BTS3</accession>
<keyword evidence="1" id="KW-0472">Membrane</keyword>
<reference evidence="2" key="2">
    <citation type="journal article" date="2020" name="Nat. Commun.">
        <title>Large-scale genome sequencing of mycorrhizal fungi provides insights into the early evolution of symbiotic traits.</title>
        <authorList>
            <person name="Miyauchi S."/>
            <person name="Kiss E."/>
            <person name="Kuo A."/>
            <person name="Drula E."/>
            <person name="Kohler A."/>
            <person name="Sanchez-Garcia M."/>
            <person name="Morin E."/>
            <person name="Andreopoulos B."/>
            <person name="Barry K.W."/>
            <person name="Bonito G."/>
            <person name="Buee M."/>
            <person name="Carver A."/>
            <person name="Chen C."/>
            <person name="Cichocki N."/>
            <person name="Clum A."/>
            <person name="Culley D."/>
            <person name="Crous P.W."/>
            <person name="Fauchery L."/>
            <person name="Girlanda M."/>
            <person name="Hayes R.D."/>
            <person name="Keri Z."/>
            <person name="LaButti K."/>
            <person name="Lipzen A."/>
            <person name="Lombard V."/>
            <person name="Magnuson J."/>
            <person name="Maillard F."/>
            <person name="Murat C."/>
            <person name="Nolan M."/>
            <person name="Ohm R.A."/>
            <person name="Pangilinan J."/>
            <person name="Pereira M.F."/>
            <person name="Perotto S."/>
            <person name="Peter M."/>
            <person name="Pfister S."/>
            <person name="Riley R."/>
            <person name="Sitrit Y."/>
            <person name="Stielow J.B."/>
            <person name="Szollosi G."/>
            <person name="Zifcakova L."/>
            <person name="Stursova M."/>
            <person name="Spatafora J.W."/>
            <person name="Tedersoo L."/>
            <person name="Vaario L.M."/>
            <person name="Yamada A."/>
            <person name="Yan M."/>
            <person name="Wang P."/>
            <person name="Xu J."/>
            <person name="Bruns T."/>
            <person name="Baldrian P."/>
            <person name="Vilgalys R."/>
            <person name="Dunand C."/>
            <person name="Henrissat B."/>
            <person name="Grigoriev I.V."/>
            <person name="Hibbett D."/>
            <person name="Nagy L.G."/>
            <person name="Martin F.M."/>
        </authorList>
    </citation>
    <scope>NUCLEOTIDE SEQUENCE</scope>
    <source>
        <strain evidence="2">BED1</strain>
    </source>
</reference>